<evidence type="ECO:0000313" key="2">
    <source>
        <dbReference type="Proteomes" id="UP000056252"/>
    </source>
</evidence>
<organism evidence="1 2">
    <name type="scientific">Hoylesella enoeca</name>
    <dbReference type="NCBI Taxonomy" id="76123"/>
    <lineage>
        <taxon>Bacteria</taxon>
        <taxon>Pseudomonadati</taxon>
        <taxon>Bacteroidota</taxon>
        <taxon>Bacteroidia</taxon>
        <taxon>Bacteroidales</taxon>
        <taxon>Prevotellaceae</taxon>
        <taxon>Hoylesella</taxon>
    </lineage>
</organism>
<proteinExistence type="predicted"/>
<dbReference type="PROSITE" id="PS51257">
    <property type="entry name" value="PROKAR_LIPOPROTEIN"/>
    <property type="match status" value="1"/>
</dbReference>
<protein>
    <recommendedName>
        <fullName evidence="3">Susd and RagB outer membrane lipoprotein domain protein</fullName>
    </recommendedName>
</protein>
<dbReference type="eggNOG" id="COG4198">
    <property type="taxonomic scope" value="Bacteria"/>
</dbReference>
<sequence>MKYNNISKAFASCAIIAAGFGALTSCTDGFESANRPGTKASAEELKRDNYITASFVIQMQNEAFPEQENAYQMNIDLIGNYLGRYMTYANNGFAEKNFARFNAPNGWVRYPFKDAMPKVVSAFNEVARLTNRSGINYAWALILRSQEFLRLTDMYGPLPIGAESDPNAYSSQEKVYKHLIACLDTATTILQPLLAANPDLKSSEEYDKVYGGKFSSWLKFANSLKLRIAIRARYADPTWAKQVGEAAVKAGVITENADNCAITYIPNGQYKTSIEWGDSRACADLESFMTGFKDPRITKYFKAPVTSGSRAIIGCLAGAKIGNKANADKLYSAANVTQNTRGVWLTAAEMAFCRAEGALIGWSGMGGSVQSLYEEGVKLSFDQWGASGADAYLADATSTEANYQDAAGGYGQDQSAVSSITIKWDDSASDEVKLERLITQKWIALFPEGQEGWNEIRRTGYPKVFPVAQSTGSYTIKVPNRIPFDNDETINNAANYVKAVELLGGADDYATKMWWQKK</sequence>
<dbReference type="InterPro" id="IPR011990">
    <property type="entry name" value="TPR-like_helical_dom_sf"/>
</dbReference>
<reference evidence="2" key="1">
    <citation type="submission" date="2015-11" db="EMBL/GenBank/DDBJ databases">
        <authorList>
            <person name="Holder M.E."/>
            <person name="Ajami N.J."/>
            <person name="Petrosino J.F."/>
        </authorList>
    </citation>
    <scope>NUCLEOTIDE SEQUENCE [LARGE SCALE GENOMIC DNA]</scope>
    <source>
        <strain evidence="2">F0113</strain>
    </source>
</reference>
<dbReference type="EMBL" id="CP013195">
    <property type="protein sequence ID" value="ALO49413.1"/>
    <property type="molecule type" value="Genomic_DNA"/>
</dbReference>
<dbReference type="SUPFAM" id="SSF48452">
    <property type="entry name" value="TPR-like"/>
    <property type="match status" value="1"/>
</dbReference>
<accession>A0A0S2KMF5</accession>
<dbReference type="Gene3D" id="1.25.40.390">
    <property type="match status" value="1"/>
</dbReference>
<dbReference type="OrthoDB" id="1387301at2"/>
<evidence type="ECO:0008006" key="3">
    <source>
        <dbReference type="Google" id="ProtNLM"/>
    </source>
</evidence>
<gene>
    <name evidence="1" type="ORF">AS203_10170</name>
</gene>
<dbReference type="InterPro" id="IPR024302">
    <property type="entry name" value="SusD-like"/>
</dbReference>
<keyword evidence="2" id="KW-1185">Reference proteome</keyword>
<name>A0A0S2KMF5_9BACT</name>
<dbReference type="RefSeq" id="WP_025065181.1">
    <property type="nucleotide sequence ID" value="NZ_CP013195.1"/>
</dbReference>
<dbReference type="STRING" id="76123.AS203_10170"/>
<dbReference type="Proteomes" id="UP000056252">
    <property type="component" value="Chromosome"/>
</dbReference>
<dbReference type="Pfam" id="PF12741">
    <property type="entry name" value="SusD-like"/>
    <property type="match status" value="1"/>
</dbReference>
<dbReference type="AlphaFoldDB" id="A0A0S2KMF5"/>
<dbReference type="KEGG" id="peo:AS203_10170"/>
<evidence type="ECO:0000313" key="1">
    <source>
        <dbReference type="EMBL" id="ALO49413.1"/>
    </source>
</evidence>